<dbReference type="SUPFAM" id="SSF89082">
    <property type="entry name" value="Antibiotic binding domain of TipA-like multidrug resistance regulators"/>
    <property type="match status" value="1"/>
</dbReference>
<dbReference type="PANTHER" id="PTHR30204">
    <property type="entry name" value="REDOX-CYCLING DRUG-SENSING TRANSCRIPTIONAL ACTIVATOR SOXR"/>
    <property type="match status" value="1"/>
</dbReference>
<evidence type="ECO:0000256" key="3">
    <source>
        <dbReference type="ARBA" id="ARBA00023159"/>
    </source>
</evidence>
<dbReference type="CDD" id="cd01106">
    <property type="entry name" value="HTH_TipAL-Mta"/>
    <property type="match status" value="1"/>
</dbReference>
<organism evidence="7 8">
    <name type="scientific">Faecalimonas umbilicata</name>
    <dbReference type="NCBI Taxonomy" id="1912855"/>
    <lineage>
        <taxon>Bacteria</taxon>
        <taxon>Bacillati</taxon>
        <taxon>Bacillota</taxon>
        <taxon>Clostridia</taxon>
        <taxon>Lachnospirales</taxon>
        <taxon>Lachnospiraceae</taxon>
        <taxon>Faecalimonas</taxon>
    </lineage>
</organism>
<dbReference type="Gene3D" id="1.10.490.50">
    <property type="entry name" value="Antibiotic binding domain of TipA-like multidrug resistance regulators"/>
    <property type="match status" value="1"/>
</dbReference>
<dbReference type="Proteomes" id="UP000294613">
    <property type="component" value="Unassembled WGS sequence"/>
</dbReference>
<keyword evidence="1" id="KW-0805">Transcription regulation</keyword>
<evidence type="ECO:0000256" key="4">
    <source>
        <dbReference type="ARBA" id="ARBA00023163"/>
    </source>
</evidence>
<dbReference type="AlphaFoldDB" id="A0A4R3J681"/>
<dbReference type="InterPro" id="IPR000551">
    <property type="entry name" value="MerR-type_HTH_dom"/>
</dbReference>
<keyword evidence="3" id="KW-0010">Activator</keyword>
<keyword evidence="4" id="KW-0804">Transcription</keyword>
<dbReference type="EMBL" id="BHEO01000002">
    <property type="protein sequence ID" value="GBU03738.1"/>
    <property type="molecule type" value="Genomic_DNA"/>
</dbReference>
<dbReference type="GO" id="GO:0003677">
    <property type="term" value="F:DNA binding"/>
    <property type="evidence" value="ECO:0007669"/>
    <property type="project" value="UniProtKB-KW"/>
</dbReference>
<dbReference type="InterPro" id="IPR036244">
    <property type="entry name" value="TipA-like_antibiotic-bd"/>
</dbReference>
<name>A0A4R3J681_9FIRM</name>
<dbReference type="Pfam" id="PF07739">
    <property type="entry name" value="TipAS"/>
    <property type="match status" value="1"/>
</dbReference>
<dbReference type="InterPro" id="IPR012925">
    <property type="entry name" value="TipAS_dom"/>
</dbReference>
<evidence type="ECO:0000256" key="1">
    <source>
        <dbReference type="ARBA" id="ARBA00023015"/>
    </source>
</evidence>
<dbReference type="PANTHER" id="PTHR30204:SF90">
    <property type="entry name" value="HTH-TYPE TRANSCRIPTIONAL ACTIVATOR MTA"/>
    <property type="match status" value="1"/>
</dbReference>
<dbReference type="Pfam" id="PF13411">
    <property type="entry name" value="MerR_1"/>
    <property type="match status" value="1"/>
</dbReference>
<evidence type="ECO:0000313" key="6">
    <source>
        <dbReference type="EMBL" id="GBU03738.1"/>
    </source>
</evidence>
<proteinExistence type="predicted"/>
<reference evidence="7 8" key="2">
    <citation type="submission" date="2019-03" db="EMBL/GenBank/DDBJ databases">
        <title>Genomic Encyclopedia of Type Strains, Phase IV (KMG-IV): sequencing the most valuable type-strain genomes for metagenomic binning, comparative biology and taxonomic classification.</title>
        <authorList>
            <person name="Goeker M."/>
        </authorList>
    </citation>
    <scope>NUCLEOTIDE SEQUENCE [LARGE SCALE GENOMIC DNA]</scope>
    <source>
        <strain evidence="7 8">DSM 103426</strain>
    </source>
</reference>
<evidence type="ECO:0000313" key="8">
    <source>
        <dbReference type="Proteomes" id="UP000294613"/>
    </source>
</evidence>
<protein>
    <submittedName>
        <fullName evidence="7">DNA-binding transcriptional MerR regulator</fullName>
    </submittedName>
    <submittedName>
        <fullName evidence="6">MerR family transcriptional regulator</fullName>
    </submittedName>
</protein>
<evidence type="ECO:0000259" key="5">
    <source>
        <dbReference type="PROSITE" id="PS50937"/>
    </source>
</evidence>
<gene>
    <name evidence="7" type="ORF">EDD74_1402</name>
    <name evidence="6" type="ORF">FAEUMB_02790</name>
</gene>
<dbReference type="SUPFAM" id="SSF46955">
    <property type="entry name" value="Putative DNA-binding domain"/>
    <property type="match status" value="1"/>
</dbReference>
<evidence type="ECO:0000313" key="7">
    <source>
        <dbReference type="EMBL" id="TCS60814.1"/>
    </source>
</evidence>
<accession>A0A4R3J681</accession>
<dbReference type="PROSITE" id="PS50937">
    <property type="entry name" value="HTH_MERR_2"/>
    <property type="match status" value="1"/>
</dbReference>
<dbReference type="SMART" id="SM00422">
    <property type="entry name" value="HTH_MERR"/>
    <property type="match status" value="1"/>
</dbReference>
<dbReference type="InterPro" id="IPR009061">
    <property type="entry name" value="DNA-bd_dom_put_sf"/>
</dbReference>
<dbReference type="Proteomes" id="UP000702954">
    <property type="component" value="Unassembled WGS sequence"/>
</dbReference>
<reference evidence="6 9" key="1">
    <citation type="journal article" date="2018" name="Int. J. Syst. Evol. Microbiol.">
        <title>Draft Genome Sequence of Faecalimonas umbilicata JCM 30896T, an Acetate-Producing Bacterium Isolated from Human Feces.</title>
        <authorList>
            <person name="Sakamoto M."/>
            <person name="Ikeyama N."/>
            <person name="Yuki M."/>
            <person name="Ohkuma M."/>
        </authorList>
    </citation>
    <scope>NUCLEOTIDE SEQUENCE [LARGE SCALE GENOMIC DNA]</scope>
    <source>
        <strain evidence="6 9">EGH7</strain>
    </source>
</reference>
<dbReference type="EMBL" id="SLZV01000040">
    <property type="protein sequence ID" value="TCS60814.1"/>
    <property type="molecule type" value="Genomic_DNA"/>
</dbReference>
<evidence type="ECO:0000256" key="2">
    <source>
        <dbReference type="ARBA" id="ARBA00023125"/>
    </source>
</evidence>
<feature type="domain" description="HTH merR-type" evidence="5">
    <location>
        <begin position="1"/>
        <end position="71"/>
    </location>
</feature>
<dbReference type="RefSeq" id="WP_016441248.1">
    <property type="nucleotide sequence ID" value="NZ_BHEO01000002.1"/>
</dbReference>
<dbReference type="Gene3D" id="1.10.1660.10">
    <property type="match status" value="1"/>
</dbReference>
<evidence type="ECO:0000313" key="9">
    <source>
        <dbReference type="Proteomes" id="UP000702954"/>
    </source>
</evidence>
<keyword evidence="2 7" id="KW-0238">DNA-binding</keyword>
<dbReference type="GO" id="GO:0003700">
    <property type="term" value="F:DNA-binding transcription factor activity"/>
    <property type="evidence" value="ECO:0007669"/>
    <property type="project" value="InterPro"/>
</dbReference>
<dbReference type="InterPro" id="IPR047057">
    <property type="entry name" value="MerR_fam"/>
</dbReference>
<comment type="caution">
    <text evidence="7">The sequence shown here is derived from an EMBL/GenBank/DDBJ whole genome shotgun (WGS) entry which is preliminary data.</text>
</comment>
<sequence length="252" mass="29826">MEYSIRELADLAGISTRTLRYYDEIDLLKPCKVNENGMRFYGKQEVDLLQQIMFYREHDVKLDVIQQIIHQPDFDVEEALKEHLSVLLKKKERILALIRTVELTLDDWKGAYHMSDQMKFEAFKESLVEKHEQKYGKEAREKYGDESVDASHKKILNMTEQDYERFQNLEKEVLRQLEEAVKEGAKPDSETGKRIVMLHKEWLGFTWKEYTAQAHNGLVQMYLADDRFLQYYNRNVNGCAEFLVAAVQCWAK</sequence>
<keyword evidence="9" id="KW-1185">Reference proteome</keyword>